<protein>
    <submittedName>
        <fullName evidence="12">Substance-P receptor</fullName>
    </submittedName>
</protein>
<evidence type="ECO:0000256" key="4">
    <source>
        <dbReference type="ARBA" id="ARBA00022989"/>
    </source>
</evidence>
<reference evidence="12" key="1">
    <citation type="submission" date="2020-07" db="EMBL/GenBank/DDBJ databases">
        <title>Multicomponent nature underlies the extraordinary mechanical properties of spider dragline silk.</title>
        <authorList>
            <person name="Kono N."/>
            <person name="Nakamura H."/>
            <person name="Mori M."/>
            <person name="Yoshida Y."/>
            <person name="Ohtoshi R."/>
            <person name="Malay A.D."/>
            <person name="Moran D.A.P."/>
            <person name="Tomita M."/>
            <person name="Numata K."/>
            <person name="Arakawa K."/>
        </authorList>
    </citation>
    <scope>NUCLEOTIDE SEQUENCE</scope>
</reference>
<evidence type="ECO:0000313" key="12">
    <source>
        <dbReference type="EMBL" id="GFR34124.1"/>
    </source>
</evidence>
<dbReference type="InterPro" id="IPR017452">
    <property type="entry name" value="GPCR_Rhodpsn_7TM"/>
</dbReference>
<keyword evidence="13" id="KW-1185">Reference proteome</keyword>
<evidence type="ECO:0000256" key="9">
    <source>
        <dbReference type="SAM" id="MobiDB-lite"/>
    </source>
</evidence>
<evidence type="ECO:0000259" key="11">
    <source>
        <dbReference type="PROSITE" id="PS50262"/>
    </source>
</evidence>
<evidence type="ECO:0000256" key="6">
    <source>
        <dbReference type="ARBA" id="ARBA00023136"/>
    </source>
</evidence>
<feature type="transmembrane region" description="Helical" evidence="10">
    <location>
        <begin position="128"/>
        <end position="146"/>
    </location>
</feature>
<dbReference type="GO" id="GO:0005886">
    <property type="term" value="C:plasma membrane"/>
    <property type="evidence" value="ECO:0007669"/>
    <property type="project" value="TreeGrafter"/>
</dbReference>
<evidence type="ECO:0000256" key="3">
    <source>
        <dbReference type="ARBA" id="ARBA00022692"/>
    </source>
</evidence>
<evidence type="ECO:0000313" key="13">
    <source>
        <dbReference type="Proteomes" id="UP000887116"/>
    </source>
</evidence>
<keyword evidence="5" id="KW-0297">G-protein coupled receptor</keyword>
<evidence type="ECO:0000256" key="2">
    <source>
        <dbReference type="ARBA" id="ARBA00010663"/>
    </source>
</evidence>
<comment type="subcellular location">
    <subcellularLocation>
        <location evidence="1">Membrane</location>
        <topology evidence="1">Multi-pass membrane protein</topology>
    </subcellularLocation>
</comment>
<organism evidence="12 13">
    <name type="scientific">Trichonephila clavata</name>
    <name type="common">Joro spider</name>
    <name type="synonym">Nephila clavata</name>
    <dbReference type="NCBI Taxonomy" id="2740835"/>
    <lineage>
        <taxon>Eukaryota</taxon>
        <taxon>Metazoa</taxon>
        <taxon>Ecdysozoa</taxon>
        <taxon>Arthropoda</taxon>
        <taxon>Chelicerata</taxon>
        <taxon>Arachnida</taxon>
        <taxon>Araneae</taxon>
        <taxon>Araneomorphae</taxon>
        <taxon>Entelegynae</taxon>
        <taxon>Araneoidea</taxon>
        <taxon>Nephilidae</taxon>
        <taxon>Trichonephila</taxon>
    </lineage>
</organism>
<dbReference type="EMBL" id="BMAO01009941">
    <property type="protein sequence ID" value="GFR34124.1"/>
    <property type="molecule type" value="Genomic_DNA"/>
</dbReference>
<accession>A0A8X6I2B0</accession>
<comment type="similarity">
    <text evidence="2">Belongs to the G-protein coupled receptor 1 family.</text>
</comment>
<dbReference type="InterPro" id="IPR000276">
    <property type="entry name" value="GPCR_Rhodpsn"/>
</dbReference>
<name>A0A8X6I2B0_TRICU</name>
<dbReference type="SUPFAM" id="SSF81321">
    <property type="entry name" value="Family A G protein-coupled receptor-like"/>
    <property type="match status" value="1"/>
</dbReference>
<proteinExistence type="inferred from homology"/>
<feature type="transmembrane region" description="Helical" evidence="10">
    <location>
        <begin position="15"/>
        <end position="34"/>
    </location>
</feature>
<sequence>MFPLHVRITKQRTSIVMQIIWVISILVSVPFLIFKKHEVYKWRDFVEPVCMEMWPKTTYYDEDLGQCKSIEQYRLTYYMVCSITLYFIPIFIMITAYSLILWKLWISEVPGERHAANINVQYRARKKVIKMVLVVLIAFIICWTPIQIQIFISALKGDSQVDSWTTEYQWLSNYLAFANSFINPIIYGGFNKTFREGFCIMLRCGFRTDRFPRNPRSRLTFTTGVTSSPSRFTSKTINGANKNSSQKSNNIEMMPVFHHNDGDISPSMKDTCVTIADVKELL</sequence>
<keyword evidence="8" id="KW-0807">Transducer</keyword>
<dbReference type="PROSITE" id="PS50262">
    <property type="entry name" value="G_PROTEIN_RECEP_F1_2"/>
    <property type="match status" value="1"/>
</dbReference>
<dbReference type="PRINTS" id="PR00237">
    <property type="entry name" value="GPCRRHODOPSN"/>
</dbReference>
<comment type="caution">
    <text evidence="12">The sequence shown here is derived from an EMBL/GenBank/DDBJ whole genome shotgun (WGS) entry which is preliminary data.</text>
</comment>
<keyword evidence="6 10" id="KW-0472">Membrane</keyword>
<dbReference type="GO" id="GO:0004930">
    <property type="term" value="F:G protein-coupled receptor activity"/>
    <property type="evidence" value="ECO:0007669"/>
    <property type="project" value="UniProtKB-KW"/>
</dbReference>
<dbReference type="OrthoDB" id="5975505at2759"/>
<dbReference type="Pfam" id="PF00001">
    <property type="entry name" value="7tm_1"/>
    <property type="match status" value="1"/>
</dbReference>
<evidence type="ECO:0000256" key="8">
    <source>
        <dbReference type="ARBA" id="ARBA00023224"/>
    </source>
</evidence>
<dbReference type="Proteomes" id="UP000887116">
    <property type="component" value="Unassembled WGS sequence"/>
</dbReference>
<evidence type="ECO:0000256" key="1">
    <source>
        <dbReference type="ARBA" id="ARBA00004141"/>
    </source>
</evidence>
<evidence type="ECO:0000256" key="10">
    <source>
        <dbReference type="SAM" id="Phobius"/>
    </source>
</evidence>
<evidence type="ECO:0000256" key="7">
    <source>
        <dbReference type="ARBA" id="ARBA00023170"/>
    </source>
</evidence>
<dbReference type="PANTHER" id="PTHR45695:SF9">
    <property type="entry name" value="LEUCOKININ RECEPTOR"/>
    <property type="match status" value="1"/>
</dbReference>
<dbReference type="Gene3D" id="1.20.1070.10">
    <property type="entry name" value="Rhodopsin 7-helix transmembrane proteins"/>
    <property type="match status" value="1"/>
</dbReference>
<dbReference type="AlphaFoldDB" id="A0A8X6I2B0"/>
<feature type="domain" description="G-protein coupled receptors family 1 profile" evidence="11">
    <location>
        <begin position="1"/>
        <end position="187"/>
    </location>
</feature>
<dbReference type="PANTHER" id="PTHR45695">
    <property type="entry name" value="LEUCOKININ RECEPTOR-RELATED"/>
    <property type="match status" value="1"/>
</dbReference>
<evidence type="ECO:0000256" key="5">
    <source>
        <dbReference type="ARBA" id="ARBA00023040"/>
    </source>
</evidence>
<keyword evidence="4 10" id="KW-1133">Transmembrane helix</keyword>
<keyword evidence="3 10" id="KW-0812">Transmembrane</keyword>
<keyword evidence="7 12" id="KW-0675">Receptor</keyword>
<gene>
    <name evidence="12" type="primary">Tacr1</name>
    <name evidence="12" type="ORF">TNCT_419672</name>
</gene>
<feature type="region of interest" description="Disordered" evidence="9">
    <location>
        <begin position="226"/>
        <end position="247"/>
    </location>
</feature>
<feature type="transmembrane region" description="Helical" evidence="10">
    <location>
        <begin position="75"/>
        <end position="100"/>
    </location>
</feature>